<feature type="transmembrane region" description="Helical" evidence="1">
    <location>
        <begin position="236"/>
        <end position="259"/>
    </location>
</feature>
<feature type="transmembrane region" description="Helical" evidence="1">
    <location>
        <begin position="61"/>
        <end position="80"/>
    </location>
</feature>
<dbReference type="Proteomes" id="UP000290588">
    <property type="component" value="Unassembled WGS sequence"/>
</dbReference>
<feature type="transmembrane region" description="Helical" evidence="1">
    <location>
        <begin position="168"/>
        <end position="193"/>
    </location>
</feature>
<evidence type="ECO:0000313" key="6">
    <source>
        <dbReference type="Proteomes" id="UP000290588"/>
    </source>
</evidence>
<dbReference type="PANTHER" id="PTHR39084">
    <property type="entry name" value="MEMBRANE PROTEIN-RELATED"/>
    <property type="match status" value="1"/>
</dbReference>
<keyword evidence="5" id="KW-1185">Reference proteome</keyword>
<evidence type="ECO:0000313" key="3">
    <source>
        <dbReference type="EMBL" id="AXX93734.1"/>
    </source>
</evidence>
<protein>
    <submittedName>
        <fullName evidence="4">Beta-carotene 15,15'-monooxygenase</fullName>
    </submittedName>
    <submittedName>
        <fullName evidence="3">DUF4010 domain-containing membrane protein</fullName>
    </submittedName>
</protein>
<feature type="transmembrane region" description="Helical" evidence="1">
    <location>
        <begin position="266"/>
        <end position="286"/>
    </location>
</feature>
<feature type="transmembrane region" description="Helical" evidence="1">
    <location>
        <begin position="36"/>
        <end position="55"/>
    </location>
</feature>
<proteinExistence type="predicted"/>
<dbReference type="EMBL" id="NXIG01000001">
    <property type="protein sequence ID" value="RXI32931.1"/>
    <property type="molecule type" value="Genomic_DNA"/>
</dbReference>
<name>A0A347U4F6_9BACT</name>
<sequence>MIIDSLFTHLLFTILFSFLIGLELRAYKLKFHSEDILFFGTARTFTFVGILGFILYKIEPVNFSVYIVGFLGITFLFSLFYKKLLEEKEHSIVLYLVLLIVYSFGPLSNLFPLWLTSLVFVLTIFLLNAKKKILNFNMQINIYEFETLGKMVLLSAVVLPLLPEEKIIPYLGISLYKIWLTVVVISGISYAGYLVQKYLFPSKGIFLTGLIGGTYSSTATTVVLSKKAQTLELNHIITASIIAATTMMYIRILIISYIFNFEVAKTILFPFVFFIFLTIIVTYIYYKKASTTTNNITIKDTNPLELGTAFIFAILFIMTMLVTNYVIENFGTNGLRFLSSIIGFADIDPFILSLLTGKYSIEPVQIASAIIIASGSNNILKAIYTLWFGKDKTFSSFILLMILGILTILVGFFL</sequence>
<feature type="transmembrane region" description="Helical" evidence="1">
    <location>
        <begin position="6"/>
        <end position="24"/>
    </location>
</feature>
<feature type="transmembrane region" description="Helical" evidence="1">
    <location>
        <begin position="366"/>
        <end position="387"/>
    </location>
</feature>
<evidence type="ECO:0000313" key="4">
    <source>
        <dbReference type="EMBL" id="RXI32931.1"/>
    </source>
</evidence>
<dbReference type="Proteomes" id="UP000262582">
    <property type="component" value="Chromosome"/>
</dbReference>
<dbReference type="RefSeq" id="WP_118915989.1">
    <property type="nucleotide sequence ID" value="NZ_CP032097.1"/>
</dbReference>
<evidence type="ECO:0000259" key="2">
    <source>
        <dbReference type="Pfam" id="PF13194"/>
    </source>
</evidence>
<gene>
    <name evidence="3" type="ORF">AELL_0027</name>
    <name evidence="4" type="ORF">CP962_00565</name>
</gene>
<dbReference type="KEGG" id="aell:AELL_0027"/>
<dbReference type="OrthoDB" id="9813718at2"/>
<evidence type="ECO:0000256" key="1">
    <source>
        <dbReference type="SAM" id="Phobius"/>
    </source>
</evidence>
<feature type="transmembrane region" description="Helical" evidence="1">
    <location>
        <begin position="306"/>
        <end position="327"/>
    </location>
</feature>
<organism evidence="4 6">
    <name type="scientific">Arcobacter ellisii</name>
    <dbReference type="NCBI Taxonomy" id="913109"/>
    <lineage>
        <taxon>Bacteria</taxon>
        <taxon>Pseudomonadati</taxon>
        <taxon>Campylobacterota</taxon>
        <taxon>Epsilonproteobacteria</taxon>
        <taxon>Campylobacterales</taxon>
        <taxon>Arcobacteraceae</taxon>
        <taxon>Arcobacter</taxon>
    </lineage>
</organism>
<feature type="transmembrane region" description="Helical" evidence="1">
    <location>
        <begin position="394"/>
        <end position="413"/>
    </location>
</feature>
<reference evidence="4 6" key="1">
    <citation type="submission" date="2017-09" db="EMBL/GenBank/DDBJ databases">
        <title>Genomics of the genus Arcobacter.</title>
        <authorList>
            <person name="Perez-Cataluna A."/>
            <person name="Figueras M.J."/>
            <person name="Salas-Masso N."/>
        </authorList>
    </citation>
    <scope>NUCLEOTIDE SEQUENCE [LARGE SCALE GENOMIC DNA]</scope>
    <source>
        <strain evidence="4 6">CECT 7837</strain>
    </source>
</reference>
<feature type="transmembrane region" description="Helical" evidence="1">
    <location>
        <begin position="113"/>
        <end position="129"/>
    </location>
</feature>
<feature type="transmembrane region" description="Helical" evidence="1">
    <location>
        <begin position="205"/>
        <end position="224"/>
    </location>
</feature>
<accession>A0A347U4F6</accession>
<dbReference type="InterPro" id="IPR025105">
    <property type="entry name" value="DUF4010"/>
</dbReference>
<reference evidence="3 5" key="2">
    <citation type="submission" date="2018-08" db="EMBL/GenBank/DDBJ databases">
        <title>Complete genome of the Arcobacter ellisii type strain LMG 26155.</title>
        <authorList>
            <person name="Miller W.G."/>
            <person name="Yee E."/>
            <person name="Bono J.L."/>
        </authorList>
    </citation>
    <scope>NUCLEOTIDE SEQUENCE [LARGE SCALE GENOMIC DNA]</scope>
    <source>
        <strain evidence="3 5">LMG 26155</strain>
    </source>
</reference>
<feature type="domain" description="DUF4010" evidence="2">
    <location>
        <begin position="183"/>
        <end position="389"/>
    </location>
</feature>
<keyword evidence="1" id="KW-0812">Transmembrane</keyword>
<keyword evidence="1" id="KW-1133">Transmembrane helix</keyword>
<feature type="transmembrane region" description="Helical" evidence="1">
    <location>
        <begin position="334"/>
        <end position="354"/>
    </location>
</feature>
<dbReference type="AlphaFoldDB" id="A0A347U4F6"/>
<feature type="transmembrane region" description="Helical" evidence="1">
    <location>
        <begin position="141"/>
        <end position="162"/>
    </location>
</feature>
<evidence type="ECO:0000313" key="5">
    <source>
        <dbReference type="Proteomes" id="UP000262582"/>
    </source>
</evidence>
<keyword evidence="1" id="KW-0472">Membrane</keyword>
<dbReference type="Pfam" id="PF13194">
    <property type="entry name" value="DUF4010"/>
    <property type="match status" value="1"/>
</dbReference>
<dbReference type="EMBL" id="CP032097">
    <property type="protein sequence ID" value="AXX93734.1"/>
    <property type="molecule type" value="Genomic_DNA"/>
</dbReference>
<dbReference type="PANTHER" id="PTHR39084:SF1">
    <property type="entry name" value="DUF4010 DOMAIN-CONTAINING PROTEIN"/>
    <property type="match status" value="1"/>
</dbReference>